<evidence type="ECO:0000256" key="4">
    <source>
        <dbReference type="ARBA" id="ARBA00022989"/>
    </source>
</evidence>
<dbReference type="Proteomes" id="UP000886787">
    <property type="component" value="Unassembled WGS sequence"/>
</dbReference>
<keyword evidence="4 6" id="KW-1133">Transmembrane helix</keyword>
<evidence type="ECO:0000256" key="1">
    <source>
        <dbReference type="ARBA" id="ARBA00004651"/>
    </source>
</evidence>
<evidence type="ECO:0000256" key="2">
    <source>
        <dbReference type="ARBA" id="ARBA00022475"/>
    </source>
</evidence>
<dbReference type="EMBL" id="DVFW01000032">
    <property type="protein sequence ID" value="HIQ81047.1"/>
    <property type="molecule type" value="Genomic_DNA"/>
</dbReference>
<keyword evidence="3 6" id="KW-0812">Transmembrane</keyword>
<dbReference type="InterPro" id="IPR003838">
    <property type="entry name" value="ABC3_permease_C"/>
</dbReference>
<name>A0A9D0ZIY8_9FIRM</name>
<protein>
    <submittedName>
        <fullName evidence="8">FtsX-like permease family protein</fullName>
    </submittedName>
</protein>
<dbReference type="AlphaFoldDB" id="A0A9D0ZIY8"/>
<evidence type="ECO:0000313" key="9">
    <source>
        <dbReference type="Proteomes" id="UP000886787"/>
    </source>
</evidence>
<comment type="caution">
    <text evidence="8">The sequence shown here is derived from an EMBL/GenBank/DDBJ whole genome shotgun (WGS) entry which is preliminary data.</text>
</comment>
<feature type="transmembrane region" description="Helical" evidence="6">
    <location>
        <begin position="6"/>
        <end position="29"/>
    </location>
</feature>
<dbReference type="GO" id="GO:0005886">
    <property type="term" value="C:plasma membrane"/>
    <property type="evidence" value="ECO:0007669"/>
    <property type="project" value="UniProtKB-SubCell"/>
</dbReference>
<reference evidence="8" key="1">
    <citation type="submission" date="2020-10" db="EMBL/GenBank/DDBJ databases">
        <authorList>
            <person name="Gilroy R."/>
        </authorList>
    </citation>
    <scope>NUCLEOTIDE SEQUENCE</scope>
    <source>
        <strain evidence="8">ChiSjej1B19-3389</strain>
    </source>
</reference>
<gene>
    <name evidence="8" type="ORF">IAD32_07180</name>
</gene>
<proteinExistence type="predicted"/>
<feature type="transmembrane region" description="Helical" evidence="6">
    <location>
        <begin position="59"/>
        <end position="81"/>
    </location>
</feature>
<evidence type="ECO:0000313" key="8">
    <source>
        <dbReference type="EMBL" id="HIQ81047.1"/>
    </source>
</evidence>
<organism evidence="8 9">
    <name type="scientific">Candidatus Scatavimonas merdigallinarum</name>
    <dbReference type="NCBI Taxonomy" id="2840914"/>
    <lineage>
        <taxon>Bacteria</taxon>
        <taxon>Bacillati</taxon>
        <taxon>Bacillota</taxon>
        <taxon>Clostridia</taxon>
        <taxon>Eubacteriales</taxon>
        <taxon>Oscillospiraceae</taxon>
        <taxon>Oscillospiraceae incertae sedis</taxon>
        <taxon>Candidatus Scatavimonas</taxon>
    </lineage>
</organism>
<feature type="transmembrane region" description="Helical" evidence="6">
    <location>
        <begin position="101"/>
        <end position="122"/>
    </location>
</feature>
<comment type="subcellular location">
    <subcellularLocation>
        <location evidence="1">Cell membrane</location>
        <topology evidence="1">Multi-pass membrane protein</topology>
    </subcellularLocation>
</comment>
<feature type="domain" description="ABC3 transporter permease C-terminal" evidence="7">
    <location>
        <begin position="7"/>
        <end position="130"/>
    </location>
</feature>
<feature type="non-terminal residue" evidence="8">
    <location>
        <position position="1"/>
    </location>
</feature>
<accession>A0A9D0ZIY8</accession>
<evidence type="ECO:0000256" key="3">
    <source>
        <dbReference type="ARBA" id="ARBA00022692"/>
    </source>
</evidence>
<keyword evidence="2" id="KW-1003">Cell membrane</keyword>
<reference evidence="8" key="2">
    <citation type="journal article" date="2021" name="PeerJ">
        <title>Extensive microbial diversity within the chicken gut microbiome revealed by metagenomics and culture.</title>
        <authorList>
            <person name="Gilroy R."/>
            <person name="Ravi A."/>
            <person name="Getino M."/>
            <person name="Pursley I."/>
            <person name="Horton D.L."/>
            <person name="Alikhan N.F."/>
            <person name="Baker D."/>
            <person name="Gharbi K."/>
            <person name="Hall N."/>
            <person name="Watson M."/>
            <person name="Adriaenssens E.M."/>
            <person name="Foster-Nyarko E."/>
            <person name="Jarju S."/>
            <person name="Secka A."/>
            <person name="Antonio M."/>
            <person name="Oren A."/>
            <person name="Chaudhuri R.R."/>
            <person name="La Ragione R."/>
            <person name="Hildebrand F."/>
            <person name="Pallen M.J."/>
        </authorList>
    </citation>
    <scope>NUCLEOTIDE SEQUENCE</scope>
    <source>
        <strain evidence="8">ChiSjej1B19-3389</strain>
    </source>
</reference>
<evidence type="ECO:0000256" key="6">
    <source>
        <dbReference type="SAM" id="Phobius"/>
    </source>
</evidence>
<keyword evidence="5 6" id="KW-0472">Membrane</keyword>
<evidence type="ECO:0000259" key="7">
    <source>
        <dbReference type="Pfam" id="PF02687"/>
    </source>
</evidence>
<sequence>FTGAGNFLTFAILVLAVVNLFLSVSGALADRRGEIGLLKAIGYKDRQVFFCFYLEHVKIALRAFVLGAFLSGAAVFCINWINGSGPFQNRIYVIRWEDFLPLCLLSFSIAVLVPLLCQLFMLPRLVKIQPRQAMGSF</sequence>
<dbReference type="Pfam" id="PF02687">
    <property type="entry name" value="FtsX"/>
    <property type="match status" value="1"/>
</dbReference>
<evidence type="ECO:0000256" key="5">
    <source>
        <dbReference type="ARBA" id="ARBA00023136"/>
    </source>
</evidence>